<dbReference type="SUPFAM" id="SSF53756">
    <property type="entry name" value="UDP-Glycosyltransferase/glycogen phosphorylase"/>
    <property type="match status" value="1"/>
</dbReference>
<dbReference type="Gene3D" id="3.40.50.11090">
    <property type="match status" value="1"/>
</dbReference>
<feature type="domain" description="WsaF C-terminal" evidence="1">
    <location>
        <begin position="220"/>
        <end position="331"/>
    </location>
</feature>
<evidence type="ECO:0000259" key="1">
    <source>
        <dbReference type="Pfam" id="PF22772"/>
    </source>
</evidence>
<accession>A0ABV7UNU3</accession>
<organism evidence="2 3">
    <name type="scientific">Luteimonas notoginsengisoli</name>
    <dbReference type="NCBI Taxonomy" id="1578200"/>
    <lineage>
        <taxon>Bacteria</taxon>
        <taxon>Pseudomonadati</taxon>
        <taxon>Pseudomonadota</taxon>
        <taxon>Gammaproteobacteria</taxon>
        <taxon>Lysobacterales</taxon>
        <taxon>Lysobacteraceae</taxon>
        <taxon>Luteimonas</taxon>
    </lineage>
</organism>
<dbReference type="RefSeq" id="WP_386705294.1">
    <property type="nucleotide sequence ID" value="NZ_JBHRYF010000001.1"/>
</dbReference>
<dbReference type="InterPro" id="IPR055050">
    <property type="entry name" value="WsaF_C"/>
</dbReference>
<evidence type="ECO:0000313" key="3">
    <source>
        <dbReference type="Proteomes" id="UP001595724"/>
    </source>
</evidence>
<gene>
    <name evidence="2" type="ORF">ACFOM9_00720</name>
</gene>
<comment type="caution">
    <text evidence="2">The sequence shown here is derived from an EMBL/GenBank/DDBJ whole genome shotgun (WGS) entry which is preliminary data.</text>
</comment>
<keyword evidence="3" id="KW-1185">Reference proteome</keyword>
<dbReference type="EMBL" id="JBHRYF010000001">
    <property type="protein sequence ID" value="MFC3658599.1"/>
    <property type="molecule type" value="Genomic_DNA"/>
</dbReference>
<evidence type="ECO:0000313" key="2">
    <source>
        <dbReference type="EMBL" id="MFC3658599.1"/>
    </source>
</evidence>
<protein>
    <recommendedName>
        <fullName evidence="1">WsaF C-terminal domain-containing protein</fullName>
    </recommendedName>
</protein>
<proteinExistence type="predicted"/>
<name>A0ABV7UNU3_9GAMM</name>
<dbReference type="Pfam" id="PF22772">
    <property type="entry name" value="WsaF_C"/>
    <property type="match status" value="1"/>
</dbReference>
<dbReference type="Proteomes" id="UP001595724">
    <property type="component" value="Unassembled WGS sequence"/>
</dbReference>
<sequence>MNKQFLDDRHLLRLADVTAADLERNRRAIAEGRIHPKQAHVAVWFIPPVSHALKGGVRTVFMFAEQFSRTYDTLNHFVVYSHNGVNLDAAPLGASLAENFPALRFLVRVHRRGKDRMEDIPASNFAFCTLWTTAYLMAKYHQTSAKYYLVQDYEPNFYAAGTVFGAIEHTYRLGYSCIANTPGVGDACRRYTQDVVHFLPGVDTGTFRPNLLKQATGEPKHLVLYGRPSNSRNCFALMAEMMVHLKQRMGKDILIQSVGEAWREADYGLEGVVENLGLLGSMAEVADLYRRADMGLVFMMTPHPSYQPFEYMASGCVVATNVNDANAWLLNDDNALLLEPLADVGSARIEQVLRDVGAWARLREGGLQAIAGLRWEAAFDVVRKRVMESPGPGDSV</sequence>
<dbReference type="Gene3D" id="3.40.50.2000">
    <property type="entry name" value="Glycogen Phosphorylase B"/>
    <property type="match status" value="1"/>
</dbReference>
<reference evidence="3" key="1">
    <citation type="journal article" date="2019" name="Int. J. Syst. Evol. Microbiol.">
        <title>The Global Catalogue of Microorganisms (GCM) 10K type strain sequencing project: providing services to taxonomists for standard genome sequencing and annotation.</title>
        <authorList>
            <consortium name="The Broad Institute Genomics Platform"/>
            <consortium name="The Broad Institute Genome Sequencing Center for Infectious Disease"/>
            <person name="Wu L."/>
            <person name="Ma J."/>
        </authorList>
    </citation>
    <scope>NUCLEOTIDE SEQUENCE [LARGE SCALE GENOMIC DNA]</scope>
    <source>
        <strain evidence="3">KCTC 42211</strain>
    </source>
</reference>